<dbReference type="Gene3D" id="1.10.510.10">
    <property type="entry name" value="Transferase(Phosphotransferase) domain 1"/>
    <property type="match status" value="1"/>
</dbReference>
<accession>A0AAW0AYK3</accession>
<keyword evidence="3" id="KW-1185">Reference proteome</keyword>
<name>A0AAW0AYK3_9AGAR</name>
<evidence type="ECO:0000256" key="1">
    <source>
        <dbReference type="SAM" id="Coils"/>
    </source>
</evidence>
<protein>
    <submittedName>
        <fullName evidence="2">Uncharacterized protein</fullName>
    </submittedName>
</protein>
<proteinExistence type="predicted"/>
<evidence type="ECO:0000313" key="3">
    <source>
        <dbReference type="Proteomes" id="UP001362999"/>
    </source>
</evidence>
<reference evidence="2 3" key="1">
    <citation type="journal article" date="2024" name="J Genomics">
        <title>Draft genome sequencing and assembly of Favolaschia claudopus CIRM-BRFM 2984 isolated from oak limbs.</title>
        <authorList>
            <person name="Navarro D."/>
            <person name="Drula E."/>
            <person name="Chaduli D."/>
            <person name="Cazenave R."/>
            <person name="Ahrendt S."/>
            <person name="Wang J."/>
            <person name="Lipzen A."/>
            <person name="Daum C."/>
            <person name="Barry K."/>
            <person name="Grigoriev I.V."/>
            <person name="Favel A."/>
            <person name="Rosso M.N."/>
            <person name="Martin F."/>
        </authorList>
    </citation>
    <scope>NUCLEOTIDE SEQUENCE [LARGE SCALE GENOMIC DNA]</scope>
    <source>
        <strain evidence="2 3">CIRM-BRFM 2984</strain>
    </source>
</reference>
<dbReference type="AlphaFoldDB" id="A0AAW0AYK3"/>
<dbReference type="InterPro" id="IPR011009">
    <property type="entry name" value="Kinase-like_dom_sf"/>
</dbReference>
<gene>
    <name evidence="2" type="ORF">R3P38DRAFT_2983577</name>
</gene>
<organism evidence="2 3">
    <name type="scientific">Favolaschia claudopus</name>
    <dbReference type="NCBI Taxonomy" id="2862362"/>
    <lineage>
        <taxon>Eukaryota</taxon>
        <taxon>Fungi</taxon>
        <taxon>Dikarya</taxon>
        <taxon>Basidiomycota</taxon>
        <taxon>Agaricomycotina</taxon>
        <taxon>Agaricomycetes</taxon>
        <taxon>Agaricomycetidae</taxon>
        <taxon>Agaricales</taxon>
        <taxon>Marasmiineae</taxon>
        <taxon>Mycenaceae</taxon>
        <taxon>Favolaschia</taxon>
    </lineage>
</organism>
<comment type="caution">
    <text evidence="2">The sequence shown here is derived from an EMBL/GenBank/DDBJ whole genome shotgun (WGS) entry which is preliminary data.</text>
</comment>
<sequence length="282" mass="31209">MPAAKATKSSNASVLPLLDISSLVTIQEPFTILADGRKRKRASAFCVDVQSDAFDNGRHQCFLKIFPADSANTIAFNSECQANHALNLRASGVSGINAAAAASNASQSPLALFKTHLKLAEKRLSWPLCYGYVSVADPFYEPPPPKKRKAAHTAEPAAAPKLHGLLFQYHQDLTLLSANDIDEEGTMQVKILAVLASIHAARILHRDLEERTVWPEAGFRNIFLKDGEPVILDFDHSYVLKESEIEKLEEEEVQMKELMLKALERRGHEKGWGLSKEAKRLL</sequence>
<evidence type="ECO:0000313" key="2">
    <source>
        <dbReference type="EMBL" id="KAK7018625.1"/>
    </source>
</evidence>
<dbReference type="SUPFAM" id="SSF56112">
    <property type="entry name" value="Protein kinase-like (PK-like)"/>
    <property type="match status" value="1"/>
</dbReference>
<dbReference type="EMBL" id="JAWWNJ010000046">
    <property type="protein sequence ID" value="KAK7018625.1"/>
    <property type="molecule type" value="Genomic_DNA"/>
</dbReference>
<keyword evidence="1" id="KW-0175">Coiled coil</keyword>
<feature type="coiled-coil region" evidence="1">
    <location>
        <begin position="238"/>
        <end position="266"/>
    </location>
</feature>
<dbReference type="Proteomes" id="UP001362999">
    <property type="component" value="Unassembled WGS sequence"/>
</dbReference>